<dbReference type="OrthoDB" id="2735536at2759"/>
<comment type="caution">
    <text evidence="3">The sequence shown here is derived from an EMBL/GenBank/DDBJ whole genome shotgun (WGS) entry which is preliminary data.</text>
</comment>
<dbReference type="AlphaFoldDB" id="A0A163CB93"/>
<keyword evidence="1" id="KW-0560">Oxidoreductase</keyword>
<comment type="similarity">
    <text evidence="2">Belongs to the NAD(P)-dependent epimerase/dehydratase family. Dihydroflavonol-4-reductase subfamily.</text>
</comment>
<name>A0A163CB93_DIDRA</name>
<dbReference type="PANTHER" id="PTHR10366">
    <property type="entry name" value="NAD DEPENDENT EPIMERASE/DEHYDRATASE"/>
    <property type="match status" value="1"/>
</dbReference>
<evidence type="ECO:0000313" key="4">
    <source>
        <dbReference type="Proteomes" id="UP000076837"/>
    </source>
</evidence>
<accession>A0A163CB93</accession>
<dbReference type="GO" id="GO:0016616">
    <property type="term" value="F:oxidoreductase activity, acting on the CH-OH group of donors, NAD or NADP as acceptor"/>
    <property type="evidence" value="ECO:0007669"/>
    <property type="project" value="TreeGrafter"/>
</dbReference>
<keyword evidence="4" id="KW-1185">Reference proteome</keyword>
<dbReference type="InterPro" id="IPR036291">
    <property type="entry name" value="NAD(P)-bd_dom_sf"/>
</dbReference>
<evidence type="ECO:0000313" key="3">
    <source>
        <dbReference type="EMBL" id="KZM22337.1"/>
    </source>
</evidence>
<gene>
    <name evidence="3" type="ORF">ST47_g6518</name>
</gene>
<dbReference type="EMBL" id="JYNV01000219">
    <property type="protein sequence ID" value="KZM22337.1"/>
    <property type="molecule type" value="Genomic_DNA"/>
</dbReference>
<dbReference type="Proteomes" id="UP000076837">
    <property type="component" value="Unassembled WGS sequence"/>
</dbReference>
<dbReference type="PANTHER" id="PTHR10366:SF564">
    <property type="entry name" value="STEROL-4-ALPHA-CARBOXYLATE 3-DEHYDROGENASE, DECARBOXYLATING"/>
    <property type="match status" value="1"/>
</dbReference>
<protein>
    <submittedName>
        <fullName evidence="3">Catalytic</fullName>
    </submittedName>
</protein>
<organism evidence="3 4">
    <name type="scientific">Didymella rabiei</name>
    <name type="common">Chickpea ascochyta blight fungus</name>
    <name type="synonym">Mycosphaerella rabiei</name>
    <dbReference type="NCBI Taxonomy" id="5454"/>
    <lineage>
        <taxon>Eukaryota</taxon>
        <taxon>Fungi</taxon>
        <taxon>Dikarya</taxon>
        <taxon>Ascomycota</taxon>
        <taxon>Pezizomycotina</taxon>
        <taxon>Dothideomycetes</taxon>
        <taxon>Pleosporomycetidae</taxon>
        <taxon>Pleosporales</taxon>
        <taxon>Pleosporineae</taxon>
        <taxon>Didymellaceae</taxon>
        <taxon>Ascochyta</taxon>
    </lineage>
</organism>
<dbReference type="Pfam" id="PF01370">
    <property type="entry name" value="Epimerase"/>
    <property type="match status" value="1"/>
</dbReference>
<dbReference type="InterPro" id="IPR001509">
    <property type="entry name" value="Epimerase_deHydtase"/>
</dbReference>
<evidence type="ECO:0000256" key="1">
    <source>
        <dbReference type="ARBA" id="ARBA00023002"/>
    </source>
</evidence>
<dbReference type="Gene3D" id="3.40.50.720">
    <property type="entry name" value="NAD(P)-binding Rossmann-like Domain"/>
    <property type="match status" value="1"/>
</dbReference>
<proteinExistence type="inferred from homology"/>
<reference evidence="3 4" key="1">
    <citation type="journal article" date="2016" name="Sci. Rep.">
        <title>Draft genome sequencing and secretome analysis of fungal phytopathogen Ascochyta rabiei provides insight into the necrotrophic effector repertoire.</title>
        <authorList>
            <person name="Verma S."/>
            <person name="Gazara R.K."/>
            <person name="Nizam S."/>
            <person name="Parween S."/>
            <person name="Chattopadhyay D."/>
            <person name="Verma P.K."/>
        </authorList>
    </citation>
    <scope>NUCLEOTIDE SEQUENCE [LARGE SCALE GENOMIC DNA]</scope>
    <source>
        <strain evidence="3 4">ArDII</strain>
    </source>
</reference>
<evidence type="ECO:0000256" key="2">
    <source>
        <dbReference type="ARBA" id="ARBA00023445"/>
    </source>
</evidence>
<dbReference type="InterPro" id="IPR050425">
    <property type="entry name" value="NAD(P)_dehydrat-like"/>
</dbReference>
<dbReference type="SUPFAM" id="SSF51735">
    <property type="entry name" value="NAD(P)-binding Rossmann-fold domains"/>
    <property type="match status" value="1"/>
</dbReference>
<sequence>MHVLLTGGNGFLAAHILEQLLERGHTVVTTVRSHEKASRIRARHPTLPKRKLDFAIVSNIAQHDAFDQAVQGDPPFDAVIHTASPNVRNCNNVQKELLDPAIIGTTGILSSIARFAPSVKRVVCVSSIAALIDAAKGSWPEHTYTATDWNPITLEEALDNSSWIPGYRGSKTFAERAAWAFMDQEKPSFTLTTLAPPGIFGPMVKYPGYPMEAPNASNGIFGSLLQGKVLPTALYTWIDVKDAALAHVMAIENDAFGGERILLASSEQLCNKDILEIIYENYPELRERLPARHTWQIAGYPKGGAYKVDSARARALIGREFVPLKDTVKETVDMFREYFQI</sequence>
<dbReference type="STRING" id="5454.A0A163CB93"/>